<gene>
    <name evidence="5" type="ORF">DT594_00045</name>
</gene>
<dbReference type="OrthoDB" id="9800897at2"/>
<dbReference type="SUPFAM" id="SSF52172">
    <property type="entry name" value="CheY-like"/>
    <property type="match status" value="1"/>
</dbReference>
<comment type="caution">
    <text evidence="5">The sequence shown here is derived from an EMBL/GenBank/DDBJ whole genome shotgun (WGS) entry which is preliminary data.</text>
</comment>
<evidence type="ECO:0000259" key="3">
    <source>
        <dbReference type="PROSITE" id="PS50110"/>
    </source>
</evidence>
<dbReference type="Pfam" id="PF00072">
    <property type="entry name" value="Response_reg"/>
    <property type="match status" value="1"/>
</dbReference>
<feature type="domain" description="GGDEF" evidence="4">
    <location>
        <begin position="183"/>
        <end position="322"/>
    </location>
</feature>
<protein>
    <submittedName>
        <fullName evidence="5">Response regulator</fullName>
    </submittedName>
</protein>
<dbReference type="Gene3D" id="3.30.70.270">
    <property type="match status" value="1"/>
</dbReference>
<dbReference type="InterPro" id="IPR043128">
    <property type="entry name" value="Rev_trsase/Diguanyl_cyclase"/>
</dbReference>
<dbReference type="AlphaFoldDB" id="A0A7V7GUW4"/>
<evidence type="ECO:0000313" key="5">
    <source>
        <dbReference type="EMBL" id="KAA0695807.1"/>
    </source>
</evidence>
<keyword evidence="6" id="KW-1185">Reference proteome</keyword>
<reference evidence="5 6" key="1">
    <citation type="submission" date="2018-07" db="EMBL/GenBank/DDBJ databases">
        <title>Pseudomonas laoshanensis sp. nov., isolated from soil.</title>
        <authorList>
            <person name="Sun J."/>
            <person name="Yu L."/>
            <person name="Wang M."/>
            <person name="Zhang C."/>
        </authorList>
    </citation>
    <scope>NUCLEOTIDE SEQUENCE [LARGE SCALE GENOMIC DNA]</scope>
    <source>
        <strain evidence="5 6">Y22</strain>
    </source>
</reference>
<dbReference type="InterPro" id="IPR050595">
    <property type="entry name" value="Bact_response_regulator"/>
</dbReference>
<proteinExistence type="predicted"/>
<dbReference type="Gene3D" id="3.40.50.2300">
    <property type="match status" value="1"/>
</dbReference>
<organism evidence="5 6">
    <name type="scientific">Halopseudomonas laoshanensis</name>
    <dbReference type="NCBI Taxonomy" id="2268758"/>
    <lineage>
        <taxon>Bacteria</taxon>
        <taxon>Pseudomonadati</taxon>
        <taxon>Pseudomonadota</taxon>
        <taxon>Gammaproteobacteria</taxon>
        <taxon>Pseudomonadales</taxon>
        <taxon>Pseudomonadaceae</taxon>
        <taxon>Halopseudomonas</taxon>
    </lineage>
</organism>
<accession>A0A7V7GUW4</accession>
<sequence length="322" mass="35720">MPNPQLSIMVVDDTKFSSAVIGHNLTRAGYADIRFANSAMDALALHEERPASVMVADWLMPEMDGLQLTTRIRQADEQSGHYTYVVLLTAREGDNVLSEAFDRGVDDFISKSAMNEQLLPRIYAADRISQLINRLLDENRMLADNNSQLEEHNLVDNLTALGNRRYALQRLNDVLRNVDSRGGICCVLLLGVQNLEELGRKLGESVQQELLRGIARRLQQLVRPTDVIARVGNANFAIVTLAEDPQDCKPNSFKRLHDGLNLKAFKTSEGYLSVRAGMALCAVDNKQPLPSAEELLATVETELGSAYETNLITEVRWAAAEA</sequence>
<evidence type="ECO:0000256" key="2">
    <source>
        <dbReference type="PROSITE-ProRule" id="PRU00169"/>
    </source>
</evidence>
<dbReference type="Pfam" id="PF00990">
    <property type="entry name" value="GGDEF"/>
    <property type="match status" value="1"/>
</dbReference>
<dbReference type="SMART" id="SM00267">
    <property type="entry name" value="GGDEF"/>
    <property type="match status" value="1"/>
</dbReference>
<dbReference type="SUPFAM" id="SSF55073">
    <property type="entry name" value="Nucleotide cyclase"/>
    <property type="match status" value="1"/>
</dbReference>
<dbReference type="InterPro" id="IPR011006">
    <property type="entry name" value="CheY-like_superfamily"/>
</dbReference>
<dbReference type="PANTHER" id="PTHR44591:SF3">
    <property type="entry name" value="RESPONSE REGULATORY DOMAIN-CONTAINING PROTEIN"/>
    <property type="match status" value="1"/>
</dbReference>
<name>A0A7V7GUW4_9GAMM</name>
<evidence type="ECO:0000259" key="4">
    <source>
        <dbReference type="PROSITE" id="PS50887"/>
    </source>
</evidence>
<dbReference type="InterPro" id="IPR001789">
    <property type="entry name" value="Sig_transdc_resp-reg_receiver"/>
</dbReference>
<dbReference type="PROSITE" id="PS50110">
    <property type="entry name" value="RESPONSE_REGULATORY"/>
    <property type="match status" value="1"/>
</dbReference>
<dbReference type="Proteomes" id="UP000463138">
    <property type="component" value="Unassembled WGS sequence"/>
</dbReference>
<dbReference type="PANTHER" id="PTHR44591">
    <property type="entry name" value="STRESS RESPONSE REGULATOR PROTEIN 1"/>
    <property type="match status" value="1"/>
</dbReference>
<evidence type="ECO:0000256" key="1">
    <source>
        <dbReference type="ARBA" id="ARBA00022553"/>
    </source>
</evidence>
<dbReference type="InterPro" id="IPR000160">
    <property type="entry name" value="GGDEF_dom"/>
</dbReference>
<dbReference type="SMART" id="SM00448">
    <property type="entry name" value="REC"/>
    <property type="match status" value="1"/>
</dbReference>
<feature type="domain" description="Response regulatory" evidence="3">
    <location>
        <begin position="7"/>
        <end position="126"/>
    </location>
</feature>
<dbReference type="RefSeq" id="WP_149330821.1">
    <property type="nucleotide sequence ID" value="NZ_QOVF01000001.1"/>
</dbReference>
<dbReference type="NCBIfam" id="TIGR00254">
    <property type="entry name" value="GGDEF"/>
    <property type="match status" value="1"/>
</dbReference>
<keyword evidence="1 2" id="KW-0597">Phosphoprotein</keyword>
<dbReference type="GO" id="GO:0000160">
    <property type="term" value="P:phosphorelay signal transduction system"/>
    <property type="evidence" value="ECO:0007669"/>
    <property type="project" value="InterPro"/>
</dbReference>
<dbReference type="EMBL" id="QOVF01000001">
    <property type="protein sequence ID" value="KAA0695807.1"/>
    <property type="molecule type" value="Genomic_DNA"/>
</dbReference>
<feature type="modified residue" description="4-aspartylphosphate" evidence="2">
    <location>
        <position position="57"/>
    </location>
</feature>
<dbReference type="InterPro" id="IPR029787">
    <property type="entry name" value="Nucleotide_cyclase"/>
</dbReference>
<dbReference type="PROSITE" id="PS50887">
    <property type="entry name" value="GGDEF"/>
    <property type="match status" value="1"/>
</dbReference>
<evidence type="ECO:0000313" key="6">
    <source>
        <dbReference type="Proteomes" id="UP000463138"/>
    </source>
</evidence>